<sequence length="61" mass="7234">MKIIRWQSIAKMTSQNPLAVTPCAFKFMTNLFEFLFMNAYIFFAEKSLQPNINDKMKAEFF</sequence>
<reference evidence="1 2" key="1">
    <citation type="submission" date="2018-06" db="EMBL/GenBank/DDBJ databases">
        <title>Comparative genomics reveals the genomic features of Rhizophagus irregularis, R. cerebriforme, R. diaphanum and Gigaspora rosea, and their symbiotic lifestyle signature.</title>
        <authorList>
            <person name="Morin E."/>
            <person name="San Clemente H."/>
            <person name="Chen E.C.H."/>
            <person name="De La Providencia I."/>
            <person name="Hainaut M."/>
            <person name="Kuo A."/>
            <person name="Kohler A."/>
            <person name="Murat C."/>
            <person name="Tang N."/>
            <person name="Roy S."/>
            <person name="Loubradou J."/>
            <person name="Henrissat B."/>
            <person name="Grigoriev I.V."/>
            <person name="Corradi N."/>
            <person name="Roux C."/>
            <person name="Martin F.M."/>
        </authorList>
    </citation>
    <scope>NUCLEOTIDE SEQUENCE [LARGE SCALE GENOMIC DNA]</scope>
    <source>
        <strain evidence="1 2">DAOM 227022</strain>
    </source>
</reference>
<organism evidence="1 2">
    <name type="scientific">Glomus cerebriforme</name>
    <dbReference type="NCBI Taxonomy" id="658196"/>
    <lineage>
        <taxon>Eukaryota</taxon>
        <taxon>Fungi</taxon>
        <taxon>Fungi incertae sedis</taxon>
        <taxon>Mucoromycota</taxon>
        <taxon>Glomeromycotina</taxon>
        <taxon>Glomeromycetes</taxon>
        <taxon>Glomerales</taxon>
        <taxon>Glomeraceae</taxon>
        <taxon>Glomus</taxon>
    </lineage>
</organism>
<accession>A0A397TMZ5</accession>
<evidence type="ECO:0000313" key="1">
    <source>
        <dbReference type="EMBL" id="RIA96401.1"/>
    </source>
</evidence>
<dbReference type="AlphaFoldDB" id="A0A397TMZ5"/>
<protein>
    <submittedName>
        <fullName evidence="1">Uncharacterized protein</fullName>
    </submittedName>
</protein>
<gene>
    <name evidence="1" type="ORF">C1645_815425</name>
</gene>
<comment type="caution">
    <text evidence="1">The sequence shown here is derived from an EMBL/GenBank/DDBJ whole genome shotgun (WGS) entry which is preliminary data.</text>
</comment>
<dbReference type="EMBL" id="QKYT01000045">
    <property type="protein sequence ID" value="RIA96401.1"/>
    <property type="molecule type" value="Genomic_DNA"/>
</dbReference>
<evidence type="ECO:0000313" key="2">
    <source>
        <dbReference type="Proteomes" id="UP000265703"/>
    </source>
</evidence>
<keyword evidence="2" id="KW-1185">Reference proteome</keyword>
<dbReference type="Proteomes" id="UP000265703">
    <property type="component" value="Unassembled WGS sequence"/>
</dbReference>
<proteinExistence type="predicted"/>
<name>A0A397TMZ5_9GLOM</name>